<gene>
    <name evidence="9" type="ORF">rosag_27130</name>
</gene>
<dbReference type="InterPro" id="IPR029065">
    <property type="entry name" value="Enolase_C-like"/>
</dbReference>
<dbReference type="SFLD" id="SFLDF00010">
    <property type="entry name" value="dipeptide_epimerase"/>
    <property type="match status" value="1"/>
</dbReference>
<dbReference type="SMART" id="SM00922">
    <property type="entry name" value="MR_MLE"/>
    <property type="match status" value="1"/>
</dbReference>
<dbReference type="Pfam" id="PF13378">
    <property type="entry name" value="MR_MLE_C"/>
    <property type="match status" value="1"/>
</dbReference>
<name>A0AA37V1H2_9BACT</name>
<feature type="binding site" evidence="6">
    <location>
        <position position="187"/>
    </location>
    <ligand>
        <name>Mg(2+)</name>
        <dbReference type="ChEBI" id="CHEBI:18420"/>
    </ligand>
</feature>
<dbReference type="InterPro" id="IPR018110">
    <property type="entry name" value="Mandel_Rmase/mucon_lact_enz_CS"/>
</dbReference>
<evidence type="ECO:0000256" key="3">
    <source>
        <dbReference type="ARBA" id="ARBA00022842"/>
    </source>
</evidence>
<evidence type="ECO:0000256" key="5">
    <source>
        <dbReference type="PIRSR" id="PIRSR634603-1"/>
    </source>
</evidence>
<dbReference type="InterPro" id="IPR036849">
    <property type="entry name" value="Enolase-like_C_sf"/>
</dbReference>
<evidence type="ECO:0000256" key="2">
    <source>
        <dbReference type="ARBA" id="ARBA00022723"/>
    </source>
</evidence>
<feature type="active site" description="Proton acceptor; specific for (S)-substrate epimerization" evidence="5">
    <location>
        <position position="260"/>
    </location>
</feature>
<dbReference type="Gene3D" id="3.30.390.10">
    <property type="entry name" value="Enolase-like, N-terminal domain"/>
    <property type="match status" value="1"/>
</dbReference>
<evidence type="ECO:0000259" key="8">
    <source>
        <dbReference type="SMART" id="SM00922"/>
    </source>
</evidence>
<dbReference type="InterPro" id="IPR034603">
    <property type="entry name" value="Dipeptide_epimerase"/>
</dbReference>
<dbReference type="EC" id="5.1.1.-" evidence="7"/>
<dbReference type="Gene3D" id="3.20.20.120">
    <property type="entry name" value="Enolase-like C-terminal domain"/>
    <property type="match status" value="1"/>
</dbReference>
<dbReference type="Pfam" id="PF02746">
    <property type="entry name" value="MR_MLE_N"/>
    <property type="match status" value="1"/>
</dbReference>
<dbReference type="InterPro" id="IPR013341">
    <property type="entry name" value="Mandelate_racemase_N_dom"/>
</dbReference>
<organism evidence="9 10">
    <name type="scientific">Roseisolibacter agri</name>
    <dbReference type="NCBI Taxonomy" id="2014610"/>
    <lineage>
        <taxon>Bacteria</taxon>
        <taxon>Pseudomonadati</taxon>
        <taxon>Gemmatimonadota</taxon>
        <taxon>Gemmatimonadia</taxon>
        <taxon>Gemmatimonadales</taxon>
        <taxon>Gemmatimonadaceae</taxon>
        <taxon>Roseisolibacter</taxon>
    </lineage>
</organism>
<dbReference type="InterPro" id="IPR013342">
    <property type="entry name" value="Mandelate_racemase_C"/>
</dbReference>
<sequence length="345" mass="36527">MLKLATEIVPVHTTHPFVISRGGASEWRTVTVRVRDADGAEGWGEAAPSRFYGETPESVVAAVERFQDAIGDLDAWSLEEAEARMHRALRFNGAAKTGVSAALHDLAAKRAGLPLWKLWGLDPAKAPPSSFTIAIADDDAVLRARIAEAAQYPVLKVKLGSPRGLARDQQIIRIVREEAPDKVLRVDANAAWTAKGALEIGELLAALGVEFIEQPLPPHDLDGMRFVRDRSPLPVVADESCVMASDVPRLAGVVDGVNLKLAKCGGLREAMRLIATARSHGLLVMAGCMIETSLGITAAAHLAPLLDCADLDGAALLSDDPYAGATITGGAIRLPDGPGLGVTRR</sequence>
<dbReference type="PANTHER" id="PTHR48073:SF2">
    <property type="entry name" value="O-SUCCINYLBENZOATE SYNTHASE"/>
    <property type="match status" value="1"/>
</dbReference>
<evidence type="ECO:0000256" key="1">
    <source>
        <dbReference type="ARBA" id="ARBA00008031"/>
    </source>
</evidence>
<dbReference type="InterPro" id="IPR029017">
    <property type="entry name" value="Enolase-like_N"/>
</dbReference>
<keyword evidence="2 6" id="KW-0479">Metal-binding</keyword>
<evidence type="ECO:0000256" key="6">
    <source>
        <dbReference type="PIRSR" id="PIRSR634603-3"/>
    </source>
</evidence>
<keyword evidence="4 7" id="KW-0413">Isomerase</keyword>
<dbReference type="EMBL" id="BRXS01000004">
    <property type="protein sequence ID" value="GLC26200.1"/>
    <property type="molecule type" value="Genomic_DNA"/>
</dbReference>
<dbReference type="SUPFAM" id="SSF54826">
    <property type="entry name" value="Enolase N-terminal domain-like"/>
    <property type="match status" value="1"/>
</dbReference>
<reference evidence="9" key="1">
    <citation type="submission" date="2022-08" db="EMBL/GenBank/DDBJ databases">
        <title>Draft genome sequencing of Roseisolibacter agri AW1220.</title>
        <authorList>
            <person name="Tobiishi Y."/>
            <person name="Tonouchi A."/>
        </authorList>
    </citation>
    <scope>NUCLEOTIDE SEQUENCE</scope>
    <source>
        <strain evidence="9">AW1220</strain>
    </source>
</reference>
<dbReference type="PANTHER" id="PTHR48073">
    <property type="entry name" value="O-SUCCINYLBENZOATE SYNTHASE-RELATED"/>
    <property type="match status" value="1"/>
</dbReference>
<evidence type="ECO:0000313" key="9">
    <source>
        <dbReference type="EMBL" id="GLC26200.1"/>
    </source>
</evidence>
<dbReference type="CDD" id="cd03319">
    <property type="entry name" value="L-Ala-DL-Glu_epimerase"/>
    <property type="match status" value="1"/>
</dbReference>
<comment type="cofactor">
    <cofactor evidence="6 7">
        <name>Mg(2+)</name>
        <dbReference type="ChEBI" id="CHEBI:18420"/>
    </cofactor>
    <text evidence="6 7">Binds 1 Mg(2+) ion per subunit.</text>
</comment>
<dbReference type="SFLD" id="SFLDS00001">
    <property type="entry name" value="Enolase"/>
    <property type="match status" value="1"/>
</dbReference>
<dbReference type="SUPFAM" id="SSF51604">
    <property type="entry name" value="Enolase C-terminal domain-like"/>
    <property type="match status" value="1"/>
</dbReference>
<comment type="similarity">
    <text evidence="1 7">Belongs to the mandelate racemase/muconate lactonizing enzyme family.</text>
</comment>
<evidence type="ECO:0000256" key="7">
    <source>
        <dbReference type="RuleBase" id="RU366006"/>
    </source>
</evidence>
<dbReference type="AlphaFoldDB" id="A0AA37V1H2"/>
<dbReference type="GO" id="GO:0046872">
    <property type="term" value="F:metal ion binding"/>
    <property type="evidence" value="ECO:0007669"/>
    <property type="project" value="UniProtKB-KW"/>
</dbReference>
<proteinExistence type="inferred from homology"/>
<dbReference type="SFLD" id="SFLDG00180">
    <property type="entry name" value="muconate_cycloisomerase"/>
    <property type="match status" value="1"/>
</dbReference>
<evidence type="ECO:0000256" key="4">
    <source>
        <dbReference type="ARBA" id="ARBA00023235"/>
    </source>
</evidence>
<dbReference type="PROSITE" id="PS00909">
    <property type="entry name" value="MR_MLE_2"/>
    <property type="match status" value="1"/>
</dbReference>
<feature type="binding site" evidence="6">
    <location>
        <position position="213"/>
    </location>
    <ligand>
        <name>Mg(2+)</name>
        <dbReference type="ChEBI" id="CHEBI:18420"/>
    </ligand>
</feature>
<dbReference type="GO" id="GO:0006518">
    <property type="term" value="P:peptide metabolic process"/>
    <property type="evidence" value="ECO:0007669"/>
    <property type="project" value="UniProtKB-ARBA"/>
</dbReference>
<feature type="binding site" evidence="6">
    <location>
        <position position="238"/>
    </location>
    <ligand>
        <name>Mg(2+)</name>
        <dbReference type="ChEBI" id="CHEBI:18420"/>
    </ligand>
</feature>
<dbReference type="Proteomes" id="UP001161325">
    <property type="component" value="Unassembled WGS sequence"/>
</dbReference>
<dbReference type="RefSeq" id="WP_284350659.1">
    <property type="nucleotide sequence ID" value="NZ_BRXS01000004.1"/>
</dbReference>
<feature type="active site" description="Proton acceptor; specific for (R)-substrate epimerization" evidence="5">
    <location>
        <position position="158"/>
    </location>
</feature>
<comment type="caution">
    <text evidence="9">The sequence shown here is derived from an EMBL/GenBank/DDBJ whole genome shotgun (WGS) entry which is preliminary data.</text>
</comment>
<dbReference type="GO" id="GO:0009063">
    <property type="term" value="P:amino acid catabolic process"/>
    <property type="evidence" value="ECO:0007669"/>
    <property type="project" value="InterPro"/>
</dbReference>
<evidence type="ECO:0000313" key="10">
    <source>
        <dbReference type="Proteomes" id="UP001161325"/>
    </source>
</evidence>
<protein>
    <recommendedName>
        <fullName evidence="7">Dipeptide epimerase</fullName>
        <ecNumber evidence="7">5.1.1.-</ecNumber>
    </recommendedName>
</protein>
<keyword evidence="10" id="KW-1185">Reference proteome</keyword>
<accession>A0AA37V1H2</accession>
<feature type="domain" description="Mandelate racemase/muconate lactonizing enzyme C-terminal" evidence="8">
    <location>
        <begin position="137"/>
        <end position="234"/>
    </location>
</feature>
<dbReference type="SFLD" id="SFLDF00009">
    <property type="entry name" value="o-succinylbenzoate_synthase"/>
    <property type="match status" value="1"/>
</dbReference>
<dbReference type="GO" id="GO:0016855">
    <property type="term" value="F:racemase and epimerase activity, acting on amino acids and derivatives"/>
    <property type="evidence" value="ECO:0007669"/>
    <property type="project" value="UniProtKB-UniRule"/>
</dbReference>
<keyword evidence="3 6" id="KW-0460">Magnesium</keyword>